<keyword evidence="1" id="KW-1133">Transmembrane helix</keyword>
<gene>
    <name evidence="3" type="ORF">PYM288_LOCUS20037</name>
</gene>
<feature type="domain" description="Shisa N-terminal" evidence="2">
    <location>
        <begin position="29"/>
        <end position="69"/>
    </location>
</feature>
<feature type="transmembrane region" description="Helical" evidence="1">
    <location>
        <begin position="120"/>
        <end position="143"/>
    </location>
</feature>
<evidence type="ECO:0000313" key="4">
    <source>
        <dbReference type="Proteomes" id="UP000663854"/>
    </source>
</evidence>
<proteinExistence type="predicted"/>
<reference evidence="3" key="1">
    <citation type="submission" date="2021-02" db="EMBL/GenBank/DDBJ databases">
        <authorList>
            <person name="Nowell W R."/>
        </authorList>
    </citation>
    <scope>NUCLEOTIDE SEQUENCE</scope>
</reference>
<comment type="caution">
    <text evidence="3">The sequence shown here is derived from an EMBL/GenBank/DDBJ whole genome shotgun (WGS) entry which is preliminary data.</text>
</comment>
<accession>A0A814PMC9</accession>
<dbReference type="AlphaFoldDB" id="A0A814PMC9"/>
<evidence type="ECO:0000313" key="3">
    <source>
        <dbReference type="EMBL" id="CAF1108057.1"/>
    </source>
</evidence>
<evidence type="ECO:0000259" key="2">
    <source>
        <dbReference type="Pfam" id="PF13908"/>
    </source>
</evidence>
<organism evidence="3 4">
    <name type="scientific">Rotaria sordida</name>
    <dbReference type="NCBI Taxonomy" id="392033"/>
    <lineage>
        <taxon>Eukaryota</taxon>
        <taxon>Metazoa</taxon>
        <taxon>Spiralia</taxon>
        <taxon>Gnathifera</taxon>
        <taxon>Rotifera</taxon>
        <taxon>Eurotatoria</taxon>
        <taxon>Bdelloidea</taxon>
        <taxon>Philodinida</taxon>
        <taxon>Philodinidae</taxon>
        <taxon>Rotaria</taxon>
    </lineage>
</organism>
<name>A0A814PMC9_9BILA</name>
<keyword evidence="1" id="KW-0472">Membrane</keyword>
<evidence type="ECO:0000256" key="1">
    <source>
        <dbReference type="SAM" id="Phobius"/>
    </source>
</evidence>
<keyword evidence="1" id="KW-0812">Transmembrane</keyword>
<dbReference type="Proteomes" id="UP000663854">
    <property type="component" value="Unassembled WGS sequence"/>
</dbReference>
<protein>
    <recommendedName>
        <fullName evidence="2">Shisa N-terminal domain-containing protein</fullName>
    </recommendedName>
</protein>
<dbReference type="InterPro" id="IPR053891">
    <property type="entry name" value="Shisa_N"/>
</dbReference>
<dbReference type="EMBL" id="CAJNOH010000705">
    <property type="protein sequence ID" value="CAF1108057.1"/>
    <property type="molecule type" value="Genomic_DNA"/>
</dbReference>
<sequence length="201" mass="23365">MMANTTTITTTATNWTTIIALSKSPSIICNGFNDTNGIWKNGFACPMQNLVQYFCCNANTYHYCCSLDHYLSEINSHYEQNYITSQYKPSNHIIINQNRSNSFINTTKIIDKQFEQFQKIFIPIFLLTSSILFLLGIAIWFWLYKHKAFYAMEQDNFNKQNRTQVTSSESTLNNIVPKKGNTIHLTMERSFRRISYPSTEV</sequence>
<dbReference type="Pfam" id="PF13908">
    <property type="entry name" value="Shisa_N"/>
    <property type="match status" value="1"/>
</dbReference>